<keyword evidence="4" id="KW-0479">Metal-binding</keyword>
<comment type="similarity">
    <text evidence="2">Belongs to the ZC3H14 family.</text>
</comment>
<dbReference type="Gene3D" id="4.10.1000.40">
    <property type="match status" value="4"/>
</dbReference>
<evidence type="ECO:0000256" key="5">
    <source>
        <dbReference type="ARBA" id="ARBA00022737"/>
    </source>
</evidence>
<protein>
    <recommendedName>
        <fullName evidence="3">Zinc finger CCCH domain-containing protein 14</fullName>
    </recommendedName>
</protein>
<dbReference type="InterPro" id="IPR040366">
    <property type="entry name" value="Nab2/ZC3H14"/>
</dbReference>
<evidence type="ECO:0000256" key="6">
    <source>
        <dbReference type="ARBA" id="ARBA00022771"/>
    </source>
</evidence>
<evidence type="ECO:0000256" key="3">
    <source>
        <dbReference type="ARBA" id="ARBA00015071"/>
    </source>
</evidence>
<dbReference type="PANTHER" id="PTHR14738">
    <property type="entry name" value="ZINC FINGER CCCH DOMAIN-CONTAINING PROTEIN 14"/>
    <property type="match status" value="1"/>
</dbReference>
<feature type="region of interest" description="Disordered" evidence="9">
    <location>
        <begin position="569"/>
        <end position="653"/>
    </location>
</feature>
<dbReference type="GO" id="GO:0005737">
    <property type="term" value="C:cytoplasm"/>
    <property type="evidence" value="ECO:0000318"/>
    <property type="project" value="GO_Central"/>
</dbReference>
<evidence type="ECO:0000313" key="11">
    <source>
        <dbReference type="Proteomes" id="UP000005239"/>
    </source>
</evidence>
<dbReference type="PANTHER" id="PTHR14738:SF29">
    <property type="entry name" value="ZINC FINGER CCCH DOMAIN-CONTAINING PROTEIN 14"/>
    <property type="match status" value="1"/>
</dbReference>
<dbReference type="GO" id="GO:0043488">
    <property type="term" value="P:regulation of mRNA stability"/>
    <property type="evidence" value="ECO:0000318"/>
    <property type="project" value="GO_Central"/>
</dbReference>
<feature type="compositionally biased region" description="Polar residues" evidence="9">
    <location>
        <begin position="162"/>
        <end position="175"/>
    </location>
</feature>
<dbReference type="Gene3D" id="4.10.1000.30">
    <property type="match status" value="1"/>
</dbReference>
<dbReference type="Proteomes" id="UP000005239">
    <property type="component" value="Unassembled WGS sequence"/>
</dbReference>
<keyword evidence="11" id="KW-1185">Reference proteome</keyword>
<keyword evidence="8" id="KW-0539">Nucleus</keyword>
<reference evidence="11" key="1">
    <citation type="journal article" date="2008" name="Nat. Genet.">
        <title>The Pristionchus pacificus genome provides a unique perspective on nematode lifestyle and parasitism.</title>
        <authorList>
            <person name="Dieterich C."/>
            <person name="Clifton S.W."/>
            <person name="Schuster L.N."/>
            <person name="Chinwalla A."/>
            <person name="Delehaunty K."/>
            <person name="Dinkelacker I."/>
            <person name="Fulton L."/>
            <person name="Fulton R."/>
            <person name="Godfrey J."/>
            <person name="Minx P."/>
            <person name="Mitreva M."/>
            <person name="Roeseler W."/>
            <person name="Tian H."/>
            <person name="Witte H."/>
            <person name="Yang S.P."/>
            <person name="Wilson R.K."/>
            <person name="Sommer R.J."/>
        </authorList>
    </citation>
    <scope>NUCLEOTIDE SEQUENCE [LARGE SCALE GENOMIC DNA]</scope>
    <source>
        <strain evidence="11">PS312</strain>
    </source>
</reference>
<gene>
    <name evidence="10" type="primary">WBGene00102490</name>
</gene>
<comment type="subcellular location">
    <subcellularLocation>
        <location evidence="1">Nucleus</location>
    </subcellularLocation>
</comment>
<feature type="compositionally biased region" description="Basic and acidic residues" evidence="9">
    <location>
        <begin position="1464"/>
        <end position="1475"/>
    </location>
</feature>
<feature type="compositionally biased region" description="Polar residues" evidence="9">
    <location>
        <begin position="1347"/>
        <end position="1360"/>
    </location>
</feature>
<evidence type="ECO:0000256" key="8">
    <source>
        <dbReference type="ARBA" id="ARBA00023242"/>
    </source>
</evidence>
<feature type="compositionally biased region" description="Pro residues" evidence="9">
    <location>
        <begin position="1334"/>
        <end position="1346"/>
    </location>
</feature>
<keyword evidence="7" id="KW-0862">Zinc</keyword>
<feature type="compositionally biased region" description="Polar residues" evidence="9">
    <location>
        <begin position="1076"/>
        <end position="1089"/>
    </location>
</feature>
<evidence type="ECO:0000256" key="4">
    <source>
        <dbReference type="ARBA" id="ARBA00022723"/>
    </source>
</evidence>
<feature type="compositionally biased region" description="Polar residues" evidence="9">
    <location>
        <begin position="633"/>
        <end position="643"/>
    </location>
</feature>
<evidence type="ECO:0000256" key="2">
    <source>
        <dbReference type="ARBA" id="ARBA00008423"/>
    </source>
</evidence>
<evidence type="ECO:0000256" key="1">
    <source>
        <dbReference type="ARBA" id="ARBA00004123"/>
    </source>
</evidence>
<dbReference type="InterPro" id="IPR000571">
    <property type="entry name" value="Znf_CCCH"/>
</dbReference>
<evidence type="ECO:0000313" key="10">
    <source>
        <dbReference type="EnsemblMetazoa" id="PPA12936.1"/>
    </source>
</evidence>
<sequence length="1475" mass="166703">MSDLAGYKLWLTNLQRQPVFMDNYWSALLANDMKDGTNSFQIPYFVVEEELKKEDGNVHLVNKQDVIISNALRLKMNNLYYSLQPEMKVKMAALGPVLVTRNAQRRKFEEELSKIAPVPVPRTRVVDQKKRTTVADALVKHSETSAIQAELNAVKDEESPKTVLQSPNQTGANPSNHKKRIGKCWQFPQCPFDNNRCPYTHPKLRCTKFPNCPRGWECLFLHDFCENDGYCEEPNCAYEHLVSKTTYYRQQRAPEENARPIAAVAPIVHKEVAQENKGAEPATKSTAPSSTHKKKRCQYFPQCKKSDADCPFFHPFQMCRNLPAGRKCPGQWCLYKHGACANDGSCTDLKCVYEHFKSLPVFLRRREQKQNEGSLSRATSISNISTCSEVRVTGRRKSVTFEDELDTNELRKDSTDQKPVGILRSPKARQRCKFGARCRTKNCEYEHVLEQCKAFPNCPNGGVCIFVHDVCENDGVCSKENCDYKHNLPHEIGNKWCTYGSRCTRVGCKFIHPKECNGPCPTPGNCWMYHRPAPRQGCGPGFPPGPGFGPMPPPSFMPPAGIRYGFGPNFTYRQPPPPPGPGYGMDPRMGPVFPPPGHFPPSGYDPRYLPGNGGTGQGRGYAPPHPPRPTTPGFSPQQSPQSETSKRERQNSKNRYQQWLCSIQRHISHSFLNNYWCAKLAQDMEETKQSKMFKIPYFIVEEELKKEDDNVNRENTEDGYVSAALRHWLVHLLKPYNDKVNVLNLDSVLRSFIHNQITLPSGVTFPLGKSTYFHNLPTECKLWIIYMVKNHKKQSCTLQRVAMDSMGNDYFIVPDCRLYVKVLTVKATLPIDEAKLKGQHWESLYRYVHTQQWILLSDNQEGWKVVTRAFDMFKLNDVHNSLHPGIFVKLTSQSLSNIVQDKTRREFTSHLNKLEPIPSIELWEKKVNTCNQTVKKKTSDNDVNALKNALEAINVKEFSHPISPTAINANKNSNEVLGKCWNFPQCPLHNSCKYIHPKLPCTKFPIQKCKLGWRCYFLHEPCPNDANCEEPNCAYEHWKSIPTYYRIPRGEEQNNKPRPVASVTPLVRKVSDQDSRAQQACGQSTGSSQEPKRRCGYFPRCDRIHTNDEFFHPMEKCKKLAAGQKCDGQWCLFLHGDCPSDGTCTDMSCIFEHHHSPTVVERRVLANKKKQGSLSRNPSTTNLSRINSMSNISLCSNRTGGRRKSVSFDFDSEDQCDVEKKSSTTAPSPGILRPMGTNRKGRCRFGEQCTNKECDYMHPREKCPVFPKCPLGGACRYKHEICKSDGVCMNENCDFEHTLRRPTKKYWCNDGSQCKRVNCKFIHPKSPGPGAKPVVPPRITAPPSSPQQPARGSASGTPSSPDYAGAPLHWQTADPRYGNGANFNYGYHGANGYGPGPGMGPGGYGHSGFQPGPGAYAPYPWYSQGYDYGYGPGMGYGGYGNMPGYVPPPIPHPQQTPPPSYNEDEQRFLDSKNRP</sequence>
<name>A0A2A6C1V7_PRIPA</name>
<keyword evidence="5" id="KW-0677">Repeat</keyword>
<proteinExistence type="inferred from homology"/>
<feature type="region of interest" description="Disordered" evidence="9">
    <location>
        <begin position="155"/>
        <end position="177"/>
    </location>
</feature>
<feature type="compositionally biased region" description="Pro residues" evidence="9">
    <location>
        <begin position="1445"/>
        <end position="1460"/>
    </location>
</feature>
<dbReference type="GO" id="GO:0008270">
    <property type="term" value="F:zinc ion binding"/>
    <property type="evidence" value="ECO:0007669"/>
    <property type="project" value="UniProtKB-KW"/>
</dbReference>
<dbReference type="SMART" id="SM00356">
    <property type="entry name" value="ZnF_C3H1"/>
    <property type="match status" value="7"/>
</dbReference>
<evidence type="ECO:0000256" key="7">
    <source>
        <dbReference type="ARBA" id="ARBA00022833"/>
    </source>
</evidence>
<feature type="region of interest" description="Disordered" evidence="9">
    <location>
        <begin position="1441"/>
        <end position="1475"/>
    </location>
</feature>
<dbReference type="EnsemblMetazoa" id="PPA12936.1">
    <property type="protein sequence ID" value="PPA12936.1"/>
    <property type="gene ID" value="WBGene00102490"/>
</dbReference>
<dbReference type="OrthoDB" id="438553at2759"/>
<accession>A0A2A6C1V7</accession>
<organism evidence="10 11">
    <name type="scientific">Pristionchus pacificus</name>
    <name type="common">Parasitic nematode worm</name>
    <dbReference type="NCBI Taxonomy" id="54126"/>
    <lineage>
        <taxon>Eukaryota</taxon>
        <taxon>Metazoa</taxon>
        <taxon>Ecdysozoa</taxon>
        <taxon>Nematoda</taxon>
        <taxon>Chromadorea</taxon>
        <taxon>Rhabditida</taxon>
        <taxon>Rhabditina</taxon>
        <taxon>Diplogasteromorpha</taxon>
        <taxon>Diplogasteroidea</taxon>
        <taxon>Neodiplogasteridae</taxon>
        <taxon>Pristionchus</taxon>
    </lineage>
</organism>
<feature type="region of interest" description="Disordered" evidence="9">
    <location>
        <begin position="1068"/>
        <end position="1092"/>
    </location>
</feature>
<feature type="region of interest" description="Disordered" evidence="9">
    <location>
        <begin position="1328"/>
        <end position="1371"/>
    </location>
</feature>
<accession>A0A8R1U8Y9</accession>
<evidence type="ECO:0000256" key="9">
    <source>
        <dbReference type="SAM" id="MobiDB-lite"/>
    </source>
</evidence>
<dbReference type="GO" id="GO:0008143">
    <property type="term" value="F:poly(A) binding"/>
    <property type="evidence" value="ECO:0000318"/>
    <property type="project" value="GO_Central"/>
</dbReference>
<reference evidence="10" key="2">
    <citation type="submission" date="2022-06" db="UniProtKB">
        <authorList>
            <consortium name="EnsemblMetazoa"/>
        </authorList>
    </citation>
    <scope>IDENTIFICATION</scope>
    <source>
        <strain evidence="10">PS312</strain>
    </source>
</reference>
<dbReference type="GO" id="GO:0005634">
    <property type="term" value="C:nucleus"/>
    <property type="evidence" value="ECO:0000318"/>
    <property type="project" value="GO_Central"/>
</dbReference>
<keyword evidence="6" id="KW-0863">Zinc-finger</keyword>